<sequence length="216" mass="25112">MALKGTERITTKGQDVNIYKLNEKELARLYTSLAKRLNQRMVRLERAGFISESGGAYADYNVILKKFGYNKRIREKIKLDYSDRNVLYMQFSSMRKQVQMMQNVLKEKSSTVPGWKSIIKKRREKLSEYGIEFKDTSEMSAFFQSYAFELISLLYSSEQAVEFVGKALRDGDTMSEIISKLEEFRDRTDKDRADDVAKELGFSGEAEALKYKYKVV</sequence>
<evidence type="ECO:0000313" key="1">
    <source>
        <dbReference type="EMBL" id="DAF90311.1"/>
    </source>
</evidence>
<organism evidence="1">
    <name type="scientific">Podoviridae sp. ctDd04</name>
    <dbReference type="NCBI Taxonomy" id="2825232"/>
    <lineage>
        <taxon>Viruses</taxon>
        <taxon>Duplodnaviria</taxon>
        <taxon>Heunggongvirae</taxon>
        <taxon>Uroviricota</taxon>
        <taxon>Caudoviricetes</taxon>
    </lineage>
</organism>
<protein>
    <submittedName>
        <fullName evidence="1">Uncharacterized protein</fullName>
    </submittedName>
</protein>
<dbReference type="EMBL" id="BK016025">
    <property type="protein sequence ID" value="DAF90311.1"/>
    <property type="molecule type" value="Genomic_DNA"/>
</dbReference>
<proteinExistence type="predicted"/>
<name>A0A8S5U765_9CAUD</name>
<accession>A0A8S5U765</accession>
<reference evidence="1" key="1">
    <citation type="journal article" date="2021" name="Proc. Natl. Acad. Sci. U.S.A.">
        <title>A Catalog of Tens of Thousands of Viruses from Human Metagenomes Reveals Hidden Associations with Chronic Diseases.</title>
        <authorList>
            <person name="Tisza M.J."/>
            <person name="Buck C.B."/>
        </authorList>
    </citation>
    <scope>NUCLEOTIDE SEQUENCE</scope>
    <source>
        <strain evidence="1">CtDd04</strain>
    </source>
</reference>